<dbReference type="EMBL" id="KN834814">
    <property type="protein sequence ID" value="KIK54618.1"/>
    <property type="molecule type" value="Genomic_DNA"/>
</dbReference>
<sequence>MSPGANPNEATPAQWTFRAQLISQSIQLYQLYPPLEMNGRFIAFSPENPPILVTRLGSVDFALGNSYHGLTRRQPIRDTWTPNIPESPELSYCSPFSSAPLAPASHLKDSSQSDLQCLHATHLLPLPLASPPPPYPASPSPSSTKHAASTSGCHCDCHSSLPVITGCMHAID</sequence>
<gene>
    <name evidence="1" type="ORF">GYMLUDRAFT_1022235</name>
</gene>
<accession>A0A0D0CI42</accession>
<reference evidence="1 2" key="1">
    <citation type="submission" date="2014-04" db="EMBL/GenBank/DDBJ databases">
        <title>Evolutionary Origins and Diversification of the Mycorrhizal Mutualists.</title>
        <authorList>
            <consortium name="DOE Joint Genome Institute"/>
            <consortium name="Mycorrhizal Genomics Consortium"/>
            <person name="Kohler A."/>
            <person name="Kuo A."/>
            <person name="Nagy L.G."/>
            <person name="Floudas D."/>
            <person name="Copeland A."/>
            <person name="Barry K.W."/>
            <person name="Cichocki N."/>
            <person name="Veneault-Fourrey C."/>
            <person name="LaButti K."/>
            <person name="Lindquist E.A."/>
            <person name="Lipzen A."/>
            <person name="Lundell T."/>
            <person name="Morin E."/>
            <person name="Murat C."/>
            <person name="Riley R."/>
            <person name="Ohm R."/>
            <person name="Sun H."/>
            <person name="Tunlid A."/>
            <person name="Henrissat B."/>
            <person name="Grigoriev I.V."/>
            <person name="Hibbett D.S."/>
            <person name="Martin F."/>
        </authorList>
    </citation>
    <scope>NUCLEOTIDE SEQUENCE [LARGE SCALE GENOMIC DNA]</scope>
    <source>
        <strain evidence="1 2">FD-317 M1</strain>
    </source>
</reference>
<name>A0A0D0CI42_9AGAR</name>
<evidence type="ECO:0000313" key="2">
    <source>
        <dbReference type="Proteomes" id="UP000053593"/>
    </source>
</evidence>
<dbReference type="HOGENOM" id="CLU_132756_0_0_1"/>
<dbReference type="AlphaFoldDB" id="A0A0D0CI42"/>
<keyword evidence="2" id="KW-1185">Reference proteome</keyword>
<dbReference type="Proteomes" id="UP000053593">
    <property type="component" value="Unassembled WGS sequence"/>
</dbReference>
<proteinExistence type="predicted"/>
<evidence type="ECO:0000313" key="1">
    <source>
        <dbReference type="EMBL" id="KIK54618.1"/>
    </source>
</evidence>
<protein>
    <submittedName>
        <fullName evidence="1">Uncharacterized protein</fullName>
    </submittedName>
</protein>
<organism evidence="1 2">
    <name type="scientific">Collybiopsis luxurians FD-317 M1</name>
    <dbReference type="NCBI Taxonomy" id="944289"/>
    <lineage>
        <taxon>Eukaryota</taxon>
        <taxon>Fungi</taxon>
        <taxon>Dikarya</taxon>
        <taxon>Basidiomycota</taxon>
        <taxon>Agaricomycotina</taxon>
        <taxon>Agaricomycetes</taxon>
        <taxon>Agaricomycetidae</taxon>
        <taxon>Agaricales</taxon>
        <taxon>Marasmiineae</taxon>
        <taxon>Omphalotaceae</taxon>
        <taxon>Collybiopsis</taxon>
        <taxon>Collybiopsis luxurians</taxon>
    </lineage>
</organism>